<dbReference type="AlphaFoldDB" id="A0AAJ0MRQ2"/>
<comment type="caution">
    <text evidence="2">The sequence shown here is derived from an EMBL/GenBank/DDBJ whole genome shotgun (WGS) entry which is preliminary data.</text>
</comment>
<protein>
    <submittedName>
        <fullName evidence="2">Uncharacterized protein</fullName>
    </submittedName>
</protein>
<feature type="transmembrane region" description="Helical" evidence="1">
    <location>
        <begin position="34"/>
        <end position="60"/>
    </location>
</feature>
<reference evidence="2 3" key="1">
    <citation type="journal article" date="2023" name="Mol. Phylogenet. Evol.">
        <title>Genome-scale phylogeny and comparative genomics of the fungal order Sordariales.</title>
        <authorList>
            <person name="Hensen N."/>
            <person name="Bonometti L."/>
            <person name="Westerberg I."/>
            <person name="Brannstrom I.O."/>
            <person name="Guillou S."/>
            <person name="Cros-Aarteil S."/>
            <person name="Calhoun S."/>
            <person name="Haridas S."/>
            <person name="Kuo A."/>
            <person name="Mondo S."/>
            <person name="Pangilinan J."/>
            <person name="Riley R."/>
            <person name="LaButti K."/>
            <person name="Andreopoulos B."/>
            <person name="Lipzen A."/>
            <person name="Chen C."/>
            <person name="Yan M."/>
            <person name="Daum C."/>
            <person name="Ng V."/>
            <person name="Clum A."/>
            <person name="Steindorff A."/>
            <person name="Ohm R.A."/>
            <person name="Martin F."/>
            <person name="Silar P."/>
            <person name="Natvig D.O."/>
            <person name="Lalanne C."/>
            <person name="Gautier V."/>
            <person name="Ament-Velasquez S.L."/>
            <person name="Kruys A."/>
            <person name="Hutchinson M.I."/>
            <person name="Powell A.J."/>
            <person name="Barry K."/>
            <person name="Miller A.N."/>
            <person name="Grigoriev I.V."/>
            <person name="Debuchy R."/>
            <person name="Gladieux P."/>
            <person name="Hiltunen Thoren M."/>
            <person name="Johannesson H."/>
        </authorList>
    </citation>
    <scope>NUCLEOTIDE SEQUENCE [LARGE SCALE GENOMIC DNA]</scope>
    <source>
        <strain evidence="2 3">FGSC 10403</strain>
    </source>
</reference>
<evidence type="ECO:0000256" key="1">
    <source>
        <dbReference type="SAM" id="Phobius"/>
    </source>
</evidence>
<gene>
    <name evidence="2" type="ORF">B0T23DRAFT_142667</name>
</gene>
<dbReference type="Proteomes" id="UP001285908">
    <property type="component" value="Unassembled WGS sequence"/>
</dbReference>
<dbReference type="GeneID" id="87870006"/>
<dbReference type="EMBL" id="JAULSX010000004">
    <property type="protein sequence ID" value="KAK3492467.1"/>
    <property type="molecule type" value="Genomic_DNA"/>
</dbReference>
<organism evidence="2 3">
    <name type="scientific">Neurospora hispaniola</name>
    <dbReference type="NCBI Taxonomy" id="588809"/>
    <lineage>
        <taxon>Eukaryota</taxon>
        <taxon>Fungi</taxon>
        <taxon>Dikarya</taxon>
        <taxon>Ascomycota</taxon>
        <taxon>Pezizomycotina</taxon>
        <taxon>Sordariomycetes</taxon>
        <taxon>Sordariomycetidae</taxon>
        <taxon>Sordariales</taxon>
        <taxon>Sordariaceae</taxon>
        <taxon>Neurospora</taxon>
    </lineage>
</organism>
<evidence type="ECO:0000313" key="2">
    <source>
        <dbReference type="EMBL" id="KAK3492467.1"/>
    </source>
</evidence>
<keyword evidence="1" id="KW-0472">Membrane</keyword>
<sequence>MLLLSGVTPRSPSPDLNLHLYWSLQRPDETHFCIFSHMFPVISIFSISLLLSISSNYLFVTFVCVGRMDRSVGGWLETKHGSGSGRMNEWDRKRQDGRERHAATIKLPGCRSRIEEASSSPAFTTIIYIMSHAYEENLPASERSWIGQYGCLRRRGGGFYHAVSAICDFNSTIYPFASYWDRVVGRLD</sequence>
<evidence type="ECO:0000313" key="3">
    <source>
        <dbReference type="Proteomes" id="UP001285908"/>
    </source>
</evidence>
<dbReference type="RefSeq" id="XP_062692925.1">
    <property type="nucleotide sequence ID" value="XM_062832384.1"/>
</dbReference>
<keyword evidence="3" id="KW-1185">Reference proteome</keyword>
<keyword evidence="1" id="KW-0812">Transmembrane</keyword>
<keyword evidence="1" id="KW-1133">Transmembrane helix</keyword>
<proteinExistence type="predicted"/>
<accession>A0AAJ0MRQ2</accession>
<name>A0AAJ0MRQ2_9PEZI</name>